<name>A0A1I3CQ01_9LACT</name>
<feature type="transmembrane region" description="Helical" evidence="1">
    <location>
        <begin position="20"/>
        <end position="36"/>
    </location>
</feature>
<evidence type="ECO:0000256" key="1">
    <source>
        <dbReference type="SAM" id="Phobius"/>
    </source>
</evidence>
<dbReference type="Proteomes" id="UP000198668">
    <property type="component" value="Unassembled WGS sequence"/>
</dbReference>
<dbReference type="RefSeq" id="WP_092092643.1">
    <property type="nucleotide sequence ID" value="NZ_FOQE01000021.1"/>
</dbReference>
<keyword evidence="3" id="KW-1185">Reference proteome</keyword>
<accession>A0A1I3CQ01</accession>
<feature type="transmembrane region" description="Helical" evidence="1">
    <location>
        <begin position="220"/>
        <end position="245"/>
    </location>
</feature>
<keyword evidence="1" id="KW-0812">Transmembrane</keyword>
<evidence type="ECO:0000313" key="2">
    <source>
        <dbReference type="EMBL" id="SFH76584.1"/>
    </source>
</evidence>
<reference evidence="2 3" key="1">
    <citation type="submission" date="2016-10" db="EMBL/GenBank/DDBJ databases">
        <authorList>
            <person name="de Groot N.N."/>
        </authorList>
    </citation>
    <scope>NUCLEOTIDE SEQUENCE [LARGE SCALE GENOMIC DNA]</scope>
    <source>
        <strain evidence="2 3">DSM 27630</strain>
    </source>
</reference>
<keyword evidence="1" id="KW-1133">Transmembrane helix</keyword>
<feature type="transmembrane region" description="Helical" evidence="1">
    <location>
        <begin position="329"/>
        <end position="353"/>
    </location>
</feature>
<keyword evidence="1" id="KW-0472">Membrane</keyword>
<sequence>MKVNEYNGNKWLLKGKKEDFFNLFIVLLVSIAFVFTDWTIGIVTLSDYLLGLVLLLLILSRNLSITKAQAIGLIAYIAILLANIYSNYLWNQEFHFNAGIAGLIRTTFYSIVVVGTYNFIKSKQLEGVLLQKSNLIAVIVCAIGVYITIAIYTDGLLPYHFFWYWTRQDLLSYAFNENINWIRTRSIFSEPSYLGYYLNIVLGMNYFNQSGIKIKKIYSIIITITILLTFSYSAIGIMLLQQILYFWKEYRTKKFHWHPSILIGAAAMFIFGYIFWDTIYETIVVRSLDIISGEDLSAFFRIFGSWRYVNKEHLFMGNGIGNTPAIWNVYAYILSDLGVVAFSLSIIFTIWILMKNIELGILFIALNFQKGGYLGPSFWLFLLFLFVYVGHKQGKIPKEN</sequence>
<evidence type="ECO:0000313" key="3">
    <source>
        <dbReference type="Proteomes" id="UP000198668"/>
    </source>
</evidence>
<gene>
    <name evidence="2" type="ORF">SAMN04489868_12111</name>
</gene>
<dbReference type="AlphaFoldDB" id="A0A1I3CQ01"/>
<proteinExistence type="predicted"/>
<feature type="transmembrane region" description="Helical" evidence="1">
    <location>
        <begin position="71"/>
        <end position="90"/>
    </location>
</feature>
<protein>
    <recommendedName>
        <fullName evidence="4">Oligosaccharide repeat unit polymerase</fullName>
    </recommendedName>
</protein>
<organism evidence="2 3">
    <name type="scientific">Pisciglobus halotolerans</name>
    <dbReference type="NCBI Taxonomy" id="745365"/>
    <lineage>
        <taxon>Bacteria</taxon>
        <taxon>Bacillati</taxon>
        <taxon>Bacillota</taxon>
        <taxon>Bacilli</taxon>
        <taxon>Lactobacillales</taxon>
        <taxon>Carnobacteriaceae</taxon>
    </lineage>
</organism>
<feature type="transmembrane region" description="Helical" evidence="1">
    <location>
        <begin position="96"/>
        <end position="120"/>
    </location>
</feature>
<evidence type="ECO:0008006" key="4">
    <source>
        <dbReference type="Google" id="ProtNLM"/>
    </source>
</evidence>
<dbReference type="EMBL" id="FOQE01000021">
    <property type="protein sequence ID" value="SFH76584.1"/>
    <property type="molecule type" value="Genomic_DNA"/>
</dbReference>
<feature type="transmembrane region" description="Helical" evidence="1">
    <location>
        <begin position="257"/>
        <end position="276"/>
    </location>
</feature>
<feature type="transmembrane region" description="Helical" evidence="1">
    <location>
        <begin position="132"/>
        <end position="153"/>
    </location>
</feature>
<feature type="transmembrane region" description="Helical" evidence="1">
    <location>
        <begin position="373"/>
        <end position="390"/>
    </location>
</feature>